<organism evidence="2 3">
    <name type="scientific">Paramecium sonneborni</name>
    <dbReference type="NCBI Taxonomy" id="65129"/>
    <lineage>
        <taxon>Eukaryota</taxon>
        <taxon>Sar</taxon>
        <taxon>Alveolata</taxon>
        <taxon>Ciliophora</taxon>
        <taxon>Intramacronucleata</taxon>
        <taxon>Oligohymenophorea</taxon>
        <taxon>Peniculida</taxon>
        <taxon>Parameciidae</taxon>
        <taxon>Paramecium</taxon>
    </lineage>
</organism>
<evidence type="ECO:0000313" key="3">
    <source>
        <dbReference type="Proteomes" id="UP000692954"/>
    </source>
</evidence>
<dbReference type="SMART" id="SM00028">
    <property type="entry name" value="TPR"/>
    <property type="match status" value="5"/>
</dbReference>
<sequence>MSYQFKEYFPNDFIHLLLAAYSADETGSIGGKCPLKKNQKVCFKQETEIYKFMKSQYQVDLNQYLQNWTVYEIMDDEETGYLGLILENEINRQLVLSHRSTNFALSFQQNMLKQSGAQCDVMSVVICTFTGHQALAFQATKIAVERAQEKQYSLSFCGHSLGAWLSELSIYYCHSEFDPSYENVKAVTFDGPGTWEMMQLMSDSHIKGQGQRFYPEQFDITFYLSAPNIVNCMNSHIGIGYRLYPEEIPLSEFSDKIQKIFETLGVSKNFLNGLSAVWGHDLKFILPYFDPNTGKPKLQYYSKINKWPKIKYHDSGIQNLKGLSKIILDQFIPKFIQKGIKQIFQKVLPSITTITACSISILIFEIIKGNIDQKQFWSVHQFLQRTQQYKPQLNDSNDFNLQMKGAYQTTIPNDFQRDLQKNGSNDFIDQYLINIKNNSHKIGQSFCSQDLKYILNQLVNTYNYSQLKFIQIKNEFQAKLNINILRDQIRILIRDYSNDFQEFLDENPYQDESKIDCYFGRLFNYDAHNAVERKTLTEIEAAFKKSNIVVIIGPRKFGKTTLAYQYAKKLKDQFNIKVWPFNASNQSNLHQDFLFYHKQLYQQQLLTQTQKFTILQTEVLAKIKNIYQDFVIIIDNVENLNMIQSLINETPKHIKIIITAVNCQIFSKSLYQIVNISSMTEQESLNYINKILKNRQLSDDDKKEIINLSNGMPQSLKLLVGQFINNENSLEITQNIKVQAVKQFQQNNNYSPIVEILMDLQDDLAKKILKYISWLYPDKIELDLILQLMKNTECSKDAITTSLRMLADLGLINIQRQHFIQIDDAIQEECIRQELSLQYLSDSLQYFFDILPDIETEKHTDDALKIAQNNHLHARNIINLIIQKQLFQQLEDYFPKLFYYAITIILKLSVIYQYLIQDYQSCQEYLDLFGSLQFGKNIKNSKNLQALSIYVINQIKLLLAMGQKEEALKSNLLDIIIQTGTFNQTPSILADAYYSLGIIYQQNEQYDLSNEYLEKSKIINVDLHGIEDIRIPKLITLQAENFQMQKNYPRAIIFYKQALEQVEKNQMNKSLRETYIVRAKLYYQLGKISFLTNQNAQQSLDYFRQAIKIWKEKLNNQSIEVADFTLNLGLSLKHLKQYSESLEALTTAYEIKSQILKKGQNPQIAQICYEKGLVLIEMSNIQQAEDELKNAQNIMLHSDDFEFKSKIEFQLAYLWKQKKEDFKYIQALGKLIQKTRSYYSFIHPSLNIYLKDLADAYANYFEDYAKQTEIYQQLFFMTILHEILTQTYQKKNLITGLMESKTFQVQDSCKYISWLQNEITHFQIIKKFNQKFFDEEQKRTLILKSGIISKEEFQIKKLLQTSTLNYLREYASVGKWKGGYTGLILYGAKDYITMKYLKNILGDLFNEVQNQKIALMLCFEAINIGIVQSNFQHLDFAQKFMETVLQYPNMNNFLDDVITSHPEYFIDGKILKSLTNHQKYLRENLGIVEKQILLSQSISQQVISKVQGKLKINTEIEQLIKQ</sequence>
<feature type="domain" description="AAA" evidence="1">
    <location>
        <begin position="546"/>
        <end position="662"/>
    </location>
</feature>
<protein>
    <recommendedName>
        <fullName evidence="1">AAA domain-containing protein</fullName>
    </recommendedName>
</protein>
<dbReference type="InterPro" id="IPR019734">
    <property type="entry name" value="TPR_rpt"/>
</dbReference>
<gene>
    <name evidence="2" type="ORF">PSON_ATCC_30995.1.T0630010</name>
</gene>
<dbReference type="OrthoDB" id="310710at2759"/>
<dbReference type="Proteomes" id="UP000692954">
    <property type="component" value="Unassembled WGS sequence"/>
</dbReference>
<accession>A0A8S1NR94</accession>
<dbReference type="InterPro" id="IPR041682">
    <property type="entry name" value="AAA_14"/>
</dbReference>
<comment type="caution">
    <text evidence="2">The sequence shown here is derived from an EMBL/GenBank/DDBJ whole genome shotgun (WGS) entry which is preliminary data.</text>
</comment>
<dbReference type="Pfam" id="PF13173">
    <property type="entry name" value="AAA_14"/>
    <property type="match status" value="1"/>
</dbReference>
<evidence type="ECO:0000313" key="2">
    <source>
        <dbReference type="EMBL" id="CAD8094692.1"/>
    </source>
</evidence>
<evidence type="ECO:0000259" key="1">
    <source>
        <dbReference type="Pfam" id="PF13173"/>
    </source>
</evidence>
<dbReference type="EMBL" id="CAJJDN010000063">
    <property type="protein sequence ID" value="CAD8094692.1"/>
    <property type="molecule type" value="Genomic_DNA"/>
</dbReference>
<keyword evidence="3" id="KW-1185">Reference proteome</keyword>
<reference evidence="2" key="1">
    <citation type="submission" date="2021-01" db="EMBL/GenBank/DDBJ databases">
        <authorList>
            <consortium name="Genoscope - CEA"/>
            <person name="William W."/>
        </authorList>
    </citation>
    <scope>NUCLEOTIDE SEQUENCE</scope>
</reference>
<name>A0A8S1NR94_9CILI</name>
<proteinExistence type="predicted"/>